<dbReference type="PANTHER" id="PTHR44591:SF18">
    <property type="entry name" value="REGULATORY PROTEIN"/>
    <property type="match status" value="1"/>
</dbReference>
<dbReference type="InterPro" id="IPR011006">
    <property type="entry name" value="CheY-like_superfamily"/>
</dbReference>
<reference evidence="4 5" key="1">
    <citation type="submission" date="2016-07" db="EMBL/GenBank/DDBJ databases">
        <title>Draft genome of Scalindua rubra, obtained from a brine-seawater interface in the Red Sea, sheds light on salt adaptation in anammox bacteria.</title>
        <authorList>
            <person name="Speth D.R."/>
            <person name="Lagkouvardos I."/>
            <person name="Wang Y."/>
            <person name="Qian P.-Y."/>
            <person name="Dutilh B.E."/>
            <person name="Jetten M.S."/>
        </authorList>
    </citation>
    <scope>NUCLEOTIDE SEQUENCE [LARGE SCALE GENOMIC DNA]</scope>
    <source>
        <strain evidence="4">BSI-1</strain>
    </source>
</reference>
<dbReference type="InterPro" id="IPR001789">
    <property type="entry name" value="Sig_transdc_resp-reg_receiver"/>
</dbReference>
<dbReference type="SMART" id="SM00448">
    <property type="entry name" value="REC"/>
    <property type="match status" value="1"/>
</dbReference>
<proteinExistence type="predicted"/>
<dbReference type="SUPFAM" id="SSF52172">
    <property type="entry name" value="CheY-like"/>
    <property type="match status" value="1"/>
</dbReference>
<name>A0A1E3XBV5_9BACT</name>
<dbReference type="PATRIC" id="fig|1872076.5.peg.2101"/>
<dbReference type="Pfam" id="PF00072">
    <property type="entry name" value="Response_reg"/>
    <property type="match status" value="1"/>
</dbReference>
<comment type="caution">
    <text evidence="4">The sequence shown here is derived from an EMBL/GenBank/DDBJ whole genome shotgun (WGS) entry which is preliminary data.</text>
</comment>
<dbReference type="AlphaFoldDB" id="A0A1E3XBV5"/>
<evidence type="ECO:0000313" key="5">
    <source>
        <dbReference type="Proteomes" id="UP000094056"/>
    </source>
</evidence>
<evidence type="ECO:0000256" key="2">
    <source>
        <dbReference type="PROSITE-ProRule" id="PRU00169"/>
    </source>
</evidence>
<dbReference type="PANTHER" id="PTHR44591">
    <property type="entry name" value="STRESS RESPONSE REGULATOR PROTEIN 1"/>
    <property type="match status" value="1"/>
</dbReference>
<evidence type="ECO:0000259" key="3">
    <source>
        <dbReference type="PROSITE" id="PS50110"/>
    </source>
</evidence>
<comment type="caution">
    <text evidence="2">Lacks conserved residue(s) required for the propagation of feature annotation.</text>
</comment>
<dbReference type="PROSITE" id="PS50110">
    <property type="entry name" value="RESPONSE_REGULATORY"/>
    <property type="match status" value="1"/>
</dbReference>
<feature type="domain" description="Response regulatory" evidence="3">
    <location>
        <begin position="3"/>
        <end position="117"/>
    </location>
</feature>
<evidence type="ECO:0000313" key="4">
    <source>
        <dbReference type="EMBL" id="ODS33096.1"/>
    </source>
</evidence>
<keyword evidence="1" id="KW-0597">Phosphoprotein</keyword>
<accession>A0A1E3XBV5</accession>
<organism evidence="4 5">
    <name type="scientific">Candidatus Scalindua rubra</name>
    <dbReference type="NCBI Taxonomy" id="1872076"/>
    <lineage>
        <taxon>Bacteria</taxon>
        <taxon>Pseudomonadati</taxon>
        <taxon>Planctomycetota</taxon>
        <taxon>Candidatus Brocadiia</taxon>
        <taxon>Candidatus Brocadiales</taxon>
        <taxon>Candidatus Scalinduaceae</taxon>
        <taxon>Candidatus Scalindua</taxon>
    </lineage>
</organism>
<sequence>MKTVLVVENNKNQALLYEQEFKFEGYNVILARNGREAIEKIDEQIPDIMITEITMPIMDSIKVINMSRKLFKLSKIPIIINTAYGDYKDNFMTMIADACIIKSSDLSELKNKAKELLGKNA</sequence>
<dbReference type="EMBL" id="MAYW01000038">
    <property type="protein sequence ID" value="ODS33096.1"/>
    <property type="molecule type" value="Genomic_DNA"/>
</dbReference>
<dbReference type="Gene3D" id="3.40.50.2300">
    <property type="match status" value="1"/>
</dbReference>
<gene>
    <name evidence="4" type="ORF">SCARUB_01795</name>
</gene>
<protein>
    <submittedName>
        <fullName evidence="4">Two component response regulator</fullName>
    </submittedName>
</protein>
<dbReference type="InterPro" id="IPR050595">
    <property type="entry name" value="Bact_response_regulator"/>
</dbReference>
<dbReference type="GO" id="GO:0000160">
    <property type="term" value="P:phosphorelay signal transduction system"/>
    <property type="evidence" value="ECO:0007669"/>
    <property type="project" value="InterPro"/>
</dbReference>
<evidence type="ECO:0000256" key="1">
    <source>
        <dbReference type="ARBA" id="ARBA00022553"/>
    </source>
</evidence>
<dbReference type="Proteomes" id="UP000094056">
    <property type="component" value="Unassembled WGS sequence"/>
</dbReference>